<keyword evidence="6 11" id="KW-0560">Oxidoreductase</keyword>
<dbReference type="PANTHER" id="PTHR42807:SF1">
    <property type="entry name" value="GLUTARYL-COA DEHYDROGENASE, MITOCHONDRIAL"/>
    <property type="match status" value="1"/>
</dbReference>
<evidence type="ECO:0000259" key="13">
    <source>
        <dbReference type="Pfam" id="PF02770"/>
    </source>
</evidence>
<dbReference type="InterPro" id="IPR009100">
    <property type="entry name" value="AcylCoA_DH/oxidase_NM_dom_sf"/>
</dbReference>
<evidence type="ECO:0000313" key="15">
    <source>
        <dbReference type="EMBL" id="QKK20638.1"/>
    </source>
</evidence>
<keyword evidence="4 11" id="KW-0274">FAD</keyword>
<comment type="similarity">
    <text evidence="2 11">Belongs to the acyl-CoA dehydrogenase family.</text>
</comment>
<geneLocation type="plasmid" evidence="15 16">
    <name>pPR12A202</name>
</geneLocation>
<comment type="cofactor">
    <cofactor evidence="1 11">
        <name>FAD</name>
        <dbReference type="ChEBI" id="CHEBI:57692"/>
    </cofactor>
</comment>
<dbReference type="PROSITE" id="PS00073">
    <property type="entry name" value="ACYL_COA_DH_2"/>
    <property type="match status" value="1"/>
</dbReference>
<proteinExistence type="inferred from homology"/>
<dbReference type="InterPro" id="IPR006089">
    <property type="entry name" value="Acyl-CoA_DH_CS"/>
</dbReference>
<evidence type="ECO:0000259" key="12">
    <source>
        <dbReference type="Pfam" id="PF00441"/>
    </source>
</evidence>
<keyword evidence="15" id="KW-0614">Plasmid</keyword>
<dbReference type="SUPFAM" id="SSF47203">
    <property type="entry name" value="Acyl-CoA dehydrogenase C-terminal domain-like"/>
    <property type="match status" value="1"/>
</dbReference>
<dbReference type="InterPro" id="IPR009075">
    <property type="entry name" value="AcylCo_DH/oxidase_C"/>
</dbReference>
<evidence type="ECO:0000256" key="3">
    <source>
        <dbReference type="ARBA" id="ARBA00022630"/>
    </source>
</evidence>
<dbReference type="CDD" id="cd01151">
    <property type="entry name" value="GCD"/>
    <property type="match status" value="1"/>
</dbReference>
<dbReference type="InterPro" id="IPR046373">
    <property type="entry name" value="Acyl-CoA_Oxase/DH_mid-dom_sf"/>
</dbReference>
<evidence type="ECO:0000256" key="9">
    <source>
        <dbReference type="ARBA" id="ARBA00039033"/>
    </source>
</evidence>
<reference evidence="15 16" key="1">
    <citation type="submission" date="2020-05" db="EMBL/GenBank/DDBJ databases">
        <title>Genome sequences of pea root nodulating Rhizobium spp.</title>
        <authorList>
            <person name="Rahi P."/>
        </authorList>
    </citation>
    <scope>NUCLEOTIDE SEQUENCE [LARGE SCALE GENOMIC DNA]</scope>
    <source>
        <strain evidence="16">JKLM 12A2</strain>
        <plasmid evidence="15 16">pPR12A202</plasmid>
    </source>
</reference>
<keyword evidence="3 11" id="KW-0285">Flavoprotein</keyword>
<evidence type="ECO:0000256" key="7">
    <source>
        <dbReference type="ARBA" id="ARBA00037899"/>
    </source>
</evidence>
<evidence type="ECO:0000256" key="6">
    <source>
        <dbReference type="ARBA" id="ARBA00023002"/>
    </source>
</evidence>
<feature type="domain" description="Acyl-CoA dehydrogenase/oxidase C-terminal" evidence="12">
    <location>
        <begin position="246"/>
        <end position="387"/>
    </location>
</feature>
<dbReference type="Gene3D" id="1.20.140.10">
    <property type="entry name" value="Butyryl-CoA Dehydrogenase, subunit A, domain 3"/>
    <property type="match status" value="1"/>
</dbReference>
<gene>
    <name evidence="15" type="ORF">FFM53_029850</name>
</gene>
<keyword evidence="16" id="KW-1185">Reference proteome</keyword>
<dbReference type="Pfam" id="PF00441">
    <property type="entry name" value="Acyl-CoA_dh_1"/>
    <property type="match status" value="1"/>
</dbReference>
<evidence type="ECO:0000256" key="5">
    <source>
        <dbReference type="ARBA" id="ARBA00022946"/>
    </source>
</evidence>
<feature type="domain" description="Acyl-CoA oxidase/dehydrogenase middle" evidence="13">
    <location>
        <begin position="137"/>
        <end position="228"/>
    </location>
</feature>
<evidence type="ECO:0000256" key="4">
    <source>
        <dbReference type="ARBA" id="ARBA00022827"/>
    </source>
</evidence>
<keyword evidence="5" id="KW-0809">Transit peptide</keyword>
<evidence type="ECO:0000256" key="8">
    <source>
        <dbReference type="ARBA" id="ARBA00037927"/>
    </source>
</evidence>
<accession>A0ABX6PPT0</accession>
<evidence type="ECO:0000256" key="1">
    <source>
        <dbReference type="ARBA" id="ARBA00001974"/>
    </source>
</evidence>
<dbReference type="InterPro" id="IPR052033">
    <property type="entry name" value="Glutaryl-CoA_DH_mitochondrial"/>
</dbReference>
<evidence type="ECO:0000313" key="16">
    <source>
        <dbReference type="Proteomes" id="UP000305673"/>
    </source>
</evidence>
<comment type="pathway">
    <text evidence="7">Amino-acid metabolism; lysine degradation.</text>
</comment>
<sequence length="395" mass="42931">MQHTREVFDWADPFRLVEQLTSEERMVQDTARAYAQEKLAPRVLDAFRNEKTDPEIFREMGELGLLGPTISPDYGGAGLGYVAYGLIAREVERVDSGYRSMMSVQSSLVMVPIETFGSEAQKLKYLPKLATGEWIGCFGLTEPDHGSDPGSMATRAKKVDGGYSLTGSKTWISNAPIADVFVVWAKTEDGLIRGFILEKGWKGLSAPAIHGKVGLRASITGEVVMDGVFVPEENLLPDVTGLKGPFTCLNSARFGIAWGALGAAEDCYARARQYTLERKQFGRPLAANQLIQKKLADMAAEISLGLQGCLRLGRMKEEGHPPVELTSILKRNSCGKALEIARAARDMLGGNGISDEFGIARHLVNLEVVNTYEGTHDIHALIIGRAITGIAAFAN</sequence>
<dbReference type="InterPro" id="IPR013786">
    <property type="entry name" value="AcylCoA_DH/ox_N"/>
</dbReference>
<dbReference type="InterPro" id="IPR036250">
    <property type="entry name" value="AcylCo_DH-like_C"/>
</dbReference>
<dbReference type="RefSeq" id="WP_138389684.1">
    <property type="nucleotide sequence ID" value="NZ_CP054023.1"/>
</dbReference>
<dbReference type="Pfam" id="PF02770">
    <property type="entry name" value="Acyl-CoA_dh_M"/>
    <property type="match status" value="1"/>
</dbReference>
<dbReference type="Gene3D" id="1.10.540.10">
    <property type="entry name" value="Acyl-CoA dehydrogenase/oxidase, N-terminal domain"/>
    <property type="match status" value="1"/>
</dbReference>
<comment type="catalytic activity">
    <reaction evidence="10">
        <text>glutaryl-CoA + oxidized [electron-transfer flavoprotein] + 2 H(+) = (2E)-butenoyl-CoA + reduced [electron-transfer flavoprotein] + CO2</text>
        <dbReference type="Rhea" id="RHEA:13389"/>
        <dbReference type="Rhea" id="RHEA-COMP:10685"/>
        <dbReference type="Rhea" id="RHEA-COMP:10686"/>
        <dbReference type="ChEBI" id="CHEBI:15378"/>
        <dbReference type="ChEBI" id="CHEBI:16526"/>
        <dbReference type="ChEBI" id="CHEBI:57332"/>
        <dbReference type="ChEBI" id="CHEBI:57378"/>
        <dbReference type="ChEBI" id="CHEBI:57692"/>
        <dbReference type="ChEBI" id="CHEBI:58307"/>
        <dbReference type="EC" id="1.3.8.6"/>
    </reaction>
</comment>
<dbReference type="EC" id="1.3.8.6" evidence="9"/>
<dbReference type="Gene3D" id="2.40.110.10">
    <property type="entry name" value="Butyryl-CoA Dehydrogenase, subunit A, domain 2"/>
    <property type="match status" value="1"/>
</dbReference>
<dbReference type="InterPro" id="IPR006091">
    <property type="entry name" value="Acyl-CoA_Oxase/DH_mid-dom"/>
</dbReference>
<evidence type="ECO:0000256" key="10">
    <source>
        <dbReference type="ARBA" id="ARBA00049493"/>
    </source>
</evidence>
<dbReference type="Proteomes" id="UP000305673">
    <property type="component" value="Plasmid pPR12A202"/>
</dbReference>
<evidence type="ECO:0000256" key="2">
    <source>
        <dbReference type="ARBA" id="ARBA00009347"/>
    </source>
</evidence>
<dbReference type="Pfam" id="PF02771">
    <property type="entry name" value="Acyl-CoA_dh_N"/>
    <property type="match status" value="1"/>
</dbReference>
<comment type="pathway">
    <text evidence="8">Amino-acid metabolism; tryptophan metabolism.</text>
</comment>
<dbReference type="EMBL" id="CP054023">
    <property type="protein sequence ID" value="QKK20638.1"/>
    <property type="molecule type" value="Genomic_DNA"/>
</dbReference>
<evidence type="ECO:0000256" key="11">
    <source>
        <dbReference type="RuleBase" id="RU362125"/>
    </source>
</evidence>
<dbReference type="SUPFAM" id="SSF56645">
    <property type="entry name" value="Acyl-CoA dehydrogenase NM domain-like"/>
    <property type="match status" value="1"/>
</dbReference>
<feature type="domain" description="Acyl-CoA dehydrogenase/oxidase N-terminal" evidence="14">
    <location>
        <begin position="21"/>
        <end position="133"/>
    </location>
</feature>
<name>A0ABX6PPT0_9HYPH</name>
<dbReference type="InterPro" id="IPR037069">
    <property type="entry name" value="AcylCoA_DH/ox_N_sf"/>
</dbReference>
<protein>
    <recommendedName>
        <fullName evidence="9">glutaryl-CoA dehydrogenase (ETF)</fullName>
        <ecNumber evidence="9">1.3.8.6</ecNumber>
    </recommendedName>
</protein>
<dbReference type="PANTHER" id="PTHR42807">
    <property type="entry name" value="GLUTARYL-COA DEHYDROGENASE, MITOCHONDRIAL"/>
    <property type="match status" value="1"/>
</dbReference>
<evidence type="ECO:0000259" key="14">
    <source>
        <dbReference type="Pfam" id="PF02771"/>
    </source>
</evidence>
<organism evidence="15 16">
    <name type="scientific">Rhizobium indicum</name>
    <dbReference type="NCBI Taxonomy" id="2583231"/>
    <lineage>
        <taxon>Bacteria</taxon>
        <taxon>Pseudomonadati</taxon>
        <taxon>Pseudomonadota</taxon>
        <taxon>Alphaproteobacteria</taxon>
        <taxon>Hyphomicrobiales</taxon>
        <taxon>Rhizobiaceae</taxon>
        <taxon>Rhizobium/Agrobacterium group</taxon>
        <taxon>Rhizobium</taxon>
    </lineage>
</organism>